<dbReference type="PANTHER" id="PTHR39199:SF1">
    <property type="entry name" value="BLR5128 PROTEIN"/>
    <property type="match status" value="1"/>
</dbReference>
<protein>
    <submittedName>
        <fullName evidence="2">ACT domain-containing protein</fullName>
    </submittedName>
</protein>
<name>A0A852Q1B9_HAEHA</name>
<reference evidence="2 3" key="1">
    <citation type="submission" date="2020-07" db="EMBL/GenBank/DDBJ databases">
        <title>Genus Haemophilus, Bergeys manual.</title>
        <authorList>
            <person name="Noerskov-Lauritsen N."/>
        </authorList>
    </citation>
    <scope>NUCLEOTIDE SEQUENCE [LARGE SCALE GENOMIC DNA]</scope>
    <source>
        <strain evidence="2 3">CCUG30047</strain>
    </source>
</reference>
<dbReference type="SUPFAM" id="SSF55021">
    <property type="entry name" value="ACT-like"/>
    <property type="match status" value="2"/>
</dbReference>
<accession>A0A852Q1B9</accession>
<dbReference type="Pfam" id="PF10000">
    <property type="entry name" value="ACT_3"/>
    <property type="match status" value="1"/>
</dbReference>
<dbReference type="RefSeq" id="WP_179227007.1">
    <property type="nucleotide sequence ID" value="NZ_JACBKA010000001.1"/>
</dbReference>
<organism evidence="2 3">
    <name type="scientific">Haemophilus haemolyticus</name>
    <dbReference type="NCBI Taxonomy" id="726"/>
    <lineage>
        <taxon>Bacteria</taxon>
        <taxon>Pseudomonadati</taxon>
        <taxon>Pseudomonadota</taxon>
        <taxon>Gammaproteobacteria</taxon>
        <taxon>Pasteurellales</taxon>
        <taxon>Pasteurellaceae</taxon>
        <taxon>Haemophilus</taxon>
    </lineage>
</organism>
<comment type="caution">
    <text evidence="2">The sequence shown here is derived from an EMBL/GenBank/DDBJ whole genome shotgun (WGS) entry which is preliminary data.</text>
</comment>
<evidence type="ECO:0000313" key="3">
    <source>
        <dbReference type="Proteomes" id="UP000590599"/>
    </source>
</evidence>
<dbReference type="AlphaFoldDB" id="A0A852Q1B9"/>
<dbReference type="PANTHER" id="PTHR39199">
    <property type="entry name" value="BLR5128 PROTEIN"/>
    <property type="match status" value="1"/>
</dbReference>
<dbReference type="Gene3D" id="3.30.2130.10">
    <property type="entry name" value="VC0802-like"/>
    <property type="match status" value="1"/>
</dbReference>
<feature type="domain" description="DUF2241" evidence="1">
    <location>
        <begin position="5"/>
        <end position="70"/>
    </location>
</feature>
<sequence length="141" mass="15272">MKNPITNLNLLLASMEPTLNAGIYYFATLKPEQDLLLSALIATIREEEGLSVVVTEETAQNYKLAVQFKAAWITLTVHSDLAAVGLTAAFAKVLGEANISCNVVAGNCHDHIFVPYEKADIAMITLHALQQASSENSQKIN</sequence>
<dbReference type="InterPro" id="IPR018717">
    <property type="entry name" value="DUF2241"/>
</dbReference>
<gene>
    <name evidence="2" type="ORF">HZI69_00920</name>
</gene>
<evidence type="ECO:0000259" key="1">
    <source>
        <dbReference type="Pfam" id="PF10000"/>
    </source>
</evidence>
<proteinExistence type="predicted"/>
<dbReference type="EMBL" id="JACBKA010000001">
    <property type="protein sequence ID" value="NYA26415.1"/>
    <property type="molecule type" value="Genomic_DNA"/>
</dbReference>
<dbReference type="Proteomes" id="UP000590599">
    <property type="component" value="Unassembled WGS sequence"/>
</dbReference>
<dbReference type="InterPro" id="IPR045865">
    <property type="entry name" value="ACT-like_dom_sf"/>
</dbReference>
<evidence type="ECO:0000313" key="2">
    <source>
        <dbReference type="EMBL" id="NYA26415.1"/>
    </source>
</evidence>